<feature type="region of interest" description="Disordered" evidence="1">
    <location>
        <begin position="675"/>
        <end position="702"/>
    </location>
</feature>
<name>A0ABQ4A1U7_9ACTN</name>
<comment type="caution">
    <text evidence="2">The sequence shown here is derived from an EMBL/GenBank/DDBJ whole genome shotgun (WGS) entry which is preliminary data.</text>
</comment>
<organism evidence="2 3">
    <name type="scientific">Winogradskya humida</name>
    <dbReference type="NCBI Taxonomy" id="113566"/>
    <lineage>
        <taxon>Bacteria</taxon>
        <taxon>Bacillati</taxon>
        <taxon>Actinomycetota</taxon>
        <taxon>Actinomycetes</taxon>
        <taxon>Micromonosporales</taxon>
        <taxon>Micromonosporaceae</taxon>
        <taxon>Winogradskya</taxon>
    </lineage>
</organism>
<sequence length="702" mass="76781">MTAPTGPSRKEDVSDADPAQVVAAVVARLDPTTDRPELAALLCAMVPYPRWRQKIADQLTSRPELLTGAGAYGSASVVTLIQTLRERGVPGVVIPACPFCDRLVRLSRSRDGLRCCKSCWNQAHVKRCARCGELAVMTRRTGDGQSLCAACCRTEPSIAETCTSCGRKALPARRDGEIVQCQNCCTPPVATCSVCRHRKPCALAGTDAPRCKACTDRLRVEPCSECGRQSTVHRRTSSGKPLCKSCGSMDTCTGCRRRRPIRARTEHGIFCQSCYRNDSASHRACVRCGSVERLHHFGLCTNCAWPEVARGLLTGPDGAVQPAIEPVLVALAATDAAAGLNWVARARTQQMLAELAIGMCPVTHQFLDGLTPNGAATHLRAILIQAGVLPARDERLNRLESAVERRIVRVKEPAARKILRSFATWYHLRRLRTLAVREPLTQDQVVYSMNSLTAAASLLNWLHGRGQNLATCTQTDIDDWLTVDTFSRSRGFVSWAVKRGHAHGIEVPPFNNESVREVFTEHDQRWSLARRLLSDSSIAVADSVAGLLVLLYAQRAVRITRLTTEHILVTQAGVQLLLGEQPIAVPSALGELIMELLHDRSDATATGPDDRTWLYPARRLGQPLAPRDLLRRLRLLGVSPTLGRNTALMEMASEMPAAVIARLLGISLNRATRWTQDAGNTRPGYAADLARRRTARPSPQQG</sequence>
<protein>
    <recommendedName>
        <fullName evidence="4">TniQ protein</fullName>
    </recommendedName>
</protein>
<keyword evidence="3" id="KW-1185">Reference proteome</keyword>
<accession>A0ABQ4A1U7</accession>
<proteinExistence type="predicted"/>
<evidence type="ECO:0008006" key="4">
    <source>
        <dbReference type="Google" id="ProtNLM"/>
    </source>
</evidence>
<dbReference type="Proteomes" id="UP000603200">
    <property type="component" value="Unassembled WGS sequence"/>
</dbReference>
<reference evidence="2 3" key="1">
    <citation type="submission" date="2021-01" db="EMBL/GenBank/DDBJ databases">
        <title>Whole genome shotgun sequence of Actinoplanes humidus NBRC 14915.</title>
        <authorList>
            <person name="Komaki H."/>
            <person name="Tamura T."/>
        </authorList>
    </citation>
    <scope>NUCLEOTIDE SEQUENCE [LARGE SCALE GENOMIC DNA]</scope>
    <source>
        <strain evidence="2 3">NBRC 14915</strain>
    </source>
</reference>
<evidence type="ECO:0000313" key="2">
    <source>
        <dbReference type="EMBL" id="GIE24831.1"/>
    </source>
</evidence>
<dbReference type="EMBL" id="BOMN01000113">
    <property type="protein sequence ID" value="GIE24831.1"/>
    <property type="molecule type" value="Genomic_DNA"/>
</dbReference>
<gene>
    <name evidence="2" type="ORF">Ahu01nite_079330</name>
</gene>
<evidence type="ECO:0000313" key="3">
    <source>
        <dbReference type="Proteomes" id="UP000603200"/>
    </source>
</evidence>
<evidence type="ECO:0000256" key="1">
    <source>
        <dbReference type="SAM" id="MobiDB-lite"/>
    </source>
</evidence>